<name>A0A402B5H3_9CHLR</name>
<gene>
    <name evidence="2" type="ORF">KDA_20630</name>
</gene>
<accession>A0A402B5H3</accession>
<feature type="region of interest" description="Disordered" evidence="1">
    <location>
        <begin position="1"/>
        <end position="57"/>
    </location>
</feature>
<reference evidence="3" key="1">
    <citation type="submission" date="2018-12" db="EMBL/GenBank/DDBJ databases">
        <title>Tengunoibacter tsumagoiensis gen. nov., sp. nov., Dictyobacter kobayashii sp. nov., D. alpinus sp. nov., and D. joshuensis sp. nov. and description of Dictyobacteraceae fam. nov. within the order Ktedonobacterales isolated from Tengu-no-mugimeshi.</title>
        <authorList>
            <person name="Wang C.M."/>
            <person name="Zheng Y."/>
            <person name="Sakai Y."/>
            <person name="Toyoda A."/>
            <person name="Minakuchi Y."/>
            <person name="Abe K."/>
            <person name="Yokota A."/>
            <person name="Yabe S."/>
        </authorList>
    </citation>
    <scope>NUCLEOTIDE SEQUENCE [LARGE SCALE GENOMIC DNA]</scope>
    <source>
        <strain evidence="3">Uno16</strain>
    </source>
</reference>
<evidence type="ECO:0000313" key="2">
    <source>
        <dbReference type="EMBL" id="GCE26579.1"/>
    </source>
</evidence>
<dbReference type="EMBL" id="BIFT01000001">
    <property type="protein sequence ID" value="GCE26579.1"/>
    <property type="molecule type" value="Genomic_DNA"/>
</dbReference>
<sequence>MQNHPALSQGLPLKVKSATTSVKSKKPSMPGMPVASRSKSLSRMSIVKCSFEPSPHK</sequence>
<dbReference type="AlphaFoldDB" id="A0A402B5H3"/>
<dbReference type="Proteomes" id="UP000287171">
    <property type="component" value="Unassembled WGS sequence"/>
</dbReference>
<proteinExistence type="predicted"/>
<keyword evidence="3" id="KW-1185">Reference proteome</keyword>
<evidence type="ECO:0000313" key="3">
    <source>
        <dbReference type="Proteomes" id="UP000287171"/>
    </source>
</evidence>
<protein>
    <submittedName>
        <fullName evidence="2">Uncharacterized protein</fullName>
    </submittedName>
</protein>
<organism evidence="2 3">
    <name type="scientific">Dictyobacter alpinus</name>
    <dbReference type="NCBI Taxonomy" id="2014873"/>
    <lineage>
        <taxon>Bacteria</taxon>
        <taxon>Bacillati</taxon>
        <taxon>Chloroflexota</taxon>
        <taxon>Ktedonobacteria</taxon>
        <taxon>Ktedonobacterales</taxon>
        <taxon>Dictyobacteraceae</taxon>
        <taxon>Dictyobacter</taxon>
    </lineage>
</organism>
<evidence type="ECO:0000256" key="1">
    <source>
        <dbReference type="SAM" id="MobiDB-lite"/>
    </source>
</evidence>
<comment type="caution">
    <text evidence="2">The sequence shown here is derived from an EMBL/GenBank/DDBJ whole genome shotgun (WGS) entry which is preliminary data.</text>
</comment>